<evidence type="ECO:0000313" key="2">
    <source>
        <dbReference type="Proteomes" id="UP000005463"/>
    </source>
</evidence>
<sequence>MGTKATKKAAAPTKTYAKVALSVEETLHRLWQRGLRIDDRAANTRTLRSIGHFRLLIYMRRFQNPATKQFWPRTRFSDIVELYDFDRRLRSITMDAVERIEVGLRAALSNPLAIDHGSHWYVERTRFGDLRNYARVLDQIAKECDAKKGLALIHYYETYAKPELPPIWLVCERLSLGALSRVFGALSIHDRKVAGRHVWPEIPDALLVGWLQSLTDLRNACAHHARLWGMKLTVSPPAKPTAKGLTRYAPEMTRPDTFYARATMMKALLDPLGYGAEWRQALHNALSGCRHVEPASHLGFPSNWHGRPAWA</sequence>
<gene>
    <name evidence="1" type="ORF">BamIOP4010DRAFT_3734</name>
</gene>
<comment type="caution">
    <text evidence="1">The sequence shown here is derived from an EMBL/GenBank/DDBJ whole genome shotgun (WGS) entry which is preliminary data.</text>
</comment>
<dbReference type="InterPro" id="IPR011664">
    <property type="entry name" value="Abi_system_AbiD/AbiF-like"/>
</dbReference>
<dbReference type="Pfam" id="PF07751">
    <property type="entry name" value="Abi_2"/>
    <property type="match status" value="1"/>
</dbReference>
<dbReference type="PATRIC" id="fig|396596.7.peg.3830"/>
<name>B1FI74_9BURK</name>
<reference evidence="1 2" key="1">
    <citation type="submission" date="2008-03" db="EMBL/GenBank/DDBJ databases">
        <title>Sequencing of the draft genome and assembly of Burkholderia ambifaria IOP40-10.</title>
        <authorList>
            <consortium name="US DOE Joint Genome Institute (JGI-PGF)"/>
            <person name="Copeland A."/>
            <person name="Lucas S."/>
            <person name="Lapidus A."/>
            <person name="Glavina del Rio T."/>
            <person name="Dalin E."/>
            <person name="Tice H."/>
            <person name="Bruce D."/>
            <person name="Goodwin L."/>
            <person name="Pitluck S."/>
            <person name="Larimer F."/>
            <person name="Land M.L."/>
            <person name="Hauser L."/>
            <person name="Tiedje J."/>
            <person name="Richardson P."/>
        </authorList>
    </citation>
    <scope>NUCLEOTIDE SEQUENCE [LARGE SCALE GENOMIC DNA]</scope>
    <source>
        <strain evidence="1 2">IOP40-10</strain>
    </source>
</reference>
<dbReference type="EMBL" id="ABLC01000101">
    <property type="protein sequence ID" value="EDT02733.1"/>
    <property type="molecule type" value="Genomic_DNA"/>
</dbReference>
<dbReference type="AlphaFoldDB" id="B1FI74"/>
<protein>
    <submittedName>
        <fullName evidence="1">Abi family protein</fullName>
    </submittedName>
</protein>
<organism evidence="1 2">
    <name type="scientific">Burkholderia ambifaria IOP40-10</name>
    <dbReference type="NCBI Taxonomy" id="396596"/>
    <lineage>
        <taxon>Bacteria</taxon>
        <taxon>Pseudomonadati</taxon>
        <taxon>Pseudomonadota</taxon>
        <taxon>Betaproteobacteria</taxon>
        <taxon>Burkholderiales</taxon>
        <taxon>Burkholderiaceae</taxon>
        <taxon>Burkholderia</taxon>
        <taxon>Burkholderia cepacia complex</taxon>
    </lineage>
</organism>
<evidence type="ECO:0000313" key="1">
    <source>
        <dbReference type="EMBL" id="EDT02733.1"/>
    </source>
</evidence>
<proteinExistence type="predicted"/>
<accession>B1FI74</accession>
<dbReference type="Proteomes" id="UP000005463">
    <property type="component" value="Unassembled WGS sequence"/>
</dbReference>